<gene>
    <name evidence="1" type="ORF">S01H4_45045</name>
</gene>
<evidence type="ECO:0008006" key="2">
    <source>
        <dbReference type="Google" id="ProtNLM"/>
    </source>
</evidence>
<organism evidence="1">
    <name type="scientific">marine sediment metagenome</name>
    <dbReference type="NCBI Taxonomy" id="412755"/>
    <lineage>
        <taxon>unclassified sequences</taxon>
        <taxon>metagenomes</taxon>
        <taxon>ecological metagenomes</taxon>
    </lineage>
</organism>
<dbReference type="AlphaFoldDB" id="X1DI13"/>
<comment type="caution">
    <text evidence="1">The sequence shown here is derived from an EMBL/GenBank/DDBJ whole genome shotgun (WGS) entry which is preliminary data.</text>
</comment>
<proteinExistence type="predicted"/>
<sequence length="151" mass="17080">MKPQWDINLGAGADVPIGGPIALGLGLAFHNTAASSLEGGFLYRGHSGMDCRLYLTAERILLPLQFRDFRIYPGISAGFLARYDKYELTTLYFFYPGIFLKPFIEVGKAGRLSLIVSLPLDYYFRRDLELSLSAGLGFSLRWYMRKNYEAF</sequence>
<accession>X1DI13</accession>
<reference evidence="1" key="1">
    <citation type="journal article" date="2014" name="Front. Microbiol.">
        <title>High frequency of phylogenetically diverse reductive dehalogenase-homologous genes in deep subseafloor sedimentary metagenomes.</title>
        <authorList>
            <person name="Kawai M."/>
            <person name="Futagami T."/>
            <person name="Toyoda A."/>
            <person name="Takaki Y."/>
            <person name="Nishi S."/>
            <person name="Hori S."/>
            <person name="Arai W."/>
            <person name="Tsubouchi T."/>
            <person name="Morono Y."/>
            <person name="Uchiyama I."/>
            <person name="Ito T."/>
            <person name="Fujiyama A."/>
            <person name="Inagaki F."/>
            <person name="Takami H."/>
        </authorList>
    </citation>
    <scope>NUCLEOTIDE SEQUENCE</scope>
    <source>
        <strain evidence="1">Expedition CK06-06</strain>
    </source>
</reference>
<dbReference type="EMBL" id="BART01025045">
    <property type="protein sequence ID" value="GAG96046.1"/>
    <property type="molecule type" value="Genomic_DNA"/>
</dbReference>
<protein>
    <recommendedName>
        <fullName evidence="2">Outer membrane protein beta-barrel domain-containing protein</fullName>
    </recommendedName>
</protein>
<name>X1DI13_9ZZZZ</name>
<evidence type="ECO:0000313" key="1">
    <source>
        <dbReference type="EMBL" id="GAG96046.1"/>
    </source>
</evidence>